<feature type="compositionally biased region" description="Basic and acidic residues" evidence="1">
    <location>
        <begin position="46"/>
        <end position="57"/>
    </location>
</feature>
<organism evidence="2">
    <name type="scientific">Condorpox virus</name>
    <dbReference type="NCBI Taxonomy" id="3049970"/>
    <lineage>
        <taxon>Viruses</taxon>
        <taxon>Varidnaviria</taxon>
        <taxon>Bamfordvirae</taxon>
        <taxon>Nucleocytoviricota</taxon>
        <taxon>Pokkesviricetes</taxon>
        <taxon>Chitovirales</taxon>
        <taxon>Poxviridae</taxon>
        <taxon>Chordopoxvirinae</taxon>
        <taxon>Avipoxvirus</taxon>
    </lineage>
</organism>
<protein>
    <submittedName>
        <fullName evidence="2">Uncharacterized protein</fullName>
    </submittedName>
</protein>
<feature type="compositionally biased region" description="Polar residues" evidence="1">
    <location>
        <begin position="27"/>
        <end position="38"/>
    </location>
</feature>
<reference evidence="2" key="1">
    <citation type="submission" date="2023-04" db="EMBL/GenBank/DDBJ databases">
        <title>Genomic characterization of avipoxvirus isolates from Andean condor (Vultur gryphus).</title>
        <authorList>
            <person name="Butt S.L."/>
            <person name="Do Nascimento G.M."/>
            <person name="Tripathy D.N."/>
            <person name="Diel D.G."/>
        </authorList>
    </citation>
    <scope>NUCLEOTIDE SEQUENCE</scope>
    <source>
        <strain evidence="2">CDPV99</strain>
    </source>
</reference>
<proteinExistence type="predicted"/>
<feature type="region of interest" description="Disordered" evidence="1">
    <location>
        <begin position="1"/>
        <end position="57"/>
    </location>
</feature>
<gene>
    <name evidence="2" type="ORF">CDPV99-065</name>
</gene>
<accession>A0AAT9UPA5</accession>
<dbReference type="EMBL" id="OQ865376">
    <property type="protein sequence ID" value="WHV01181.1"/>
    <property type="molecule type" value="Genomic_DNA"/>
</dbReference>
<evidence type="ECO:0000313" key="2">
    <source>
        <dbReference type="EMBL" id="WHV01181.1"/>
    </source>
</evidence>
<name>A0AAT9UPA5_9POXV</name>
<evidence type="ECO:0000256" key="1">
    <source>
        <dbReference type="SAM" id="MobiDB-lite"/>
    </source>
</evidence>
<sequence>MDPSEKSESVSKSPLSDSNKSVPAEQSPKNNSAGNTAKATGDDGSDDKISTFKKEDK</sequence>